<dbReference type="Proteomes" id="UP000053766">
    <property type="component" value="Unassembled WGS sequence"/>
</dbReference>
<dbReference type="AlphaFoldDB" id="A0A0D8XQ98"/>
<proteinExistence type="predicted"/>
<keyword evidence="2" id="KW-1185">Reference proteome</keyword>
<organism evidence="1 2">
    <name type="scientific">Dictyocaulus viviparus</name>
    <name type="common">Bovine lungworm</name>
    <dbReference type="NCBI Taxonomy" id="29172"/>
    <lineage>
        <taxon>Eukaryota</taxon>
        <taxon>Metazoa</taxon>
        <taxon>Ecdysozoa</taxon>
        <taxon>Nematoda</taxon>
        <taxon>Chromadorea</taxon>
        <taxon>Rhabditida</taxon>
        <taxon>Rhabditina</taxon>
        <taxon>Rhabditomorpha</taxon>
        <taxon>Strongyloidea</taxon>
        <taxon>Metastrongylidae</taxon>
        <taxon>Dictyocaulus</taxon>
    </lineage>
</organism>
<sequence>MELLNSKVGTSWLKGILLRNVVLKHERDAHIPARSLFFTELYAEFHAQQFVLRGRSYLRASETGATHSNDIKQVAFDPIVASRKKKTRETNALTTDQTICRVSHKSAGYPPLLWERIS</sequence>
<reference evidence="1 2" key="1">
    <citation type="submission" date="2013-11" db="EMBL/GenBank/DDBJ databases">
        <title>Draft genome of the bovine lungworm Dictyocaulus viviparus.</title>
        <authorList>
            <person name="Mitreva M."/>
        </authorList>
    </citation>
    <scope>NUCLEOTIDE SEQUENCE [LARGE SCALE GENOMIC DNA]</scope>
    <source>
        <strain evidence="1 2">HannoverDv2000</strain>
    </source>
</reference>
<gene>
    <name evidence="1" type="ORF">DICVIV_07254</name>
</gene>
<reference evidence="2" key="2">
    <citation type="journal article" date="2016" name="Sci. Rep.">
        <title>Dictyocaulus viviparus genome, variome and transcriptome elucidate lungworm biology and support future intervention.</title>
        <authorList>
            <person name="McNulty S.N."/>
            <person name="Strube C."/>
            <person name="Rosa B.A."/>
            <person name="Martin J.C."/>
            <person name="Tyagi R."/>
            <person name="Choi Y.J."/>
            <person name="Wang Q."/>
            <person name="Hallsworth Pepin K."/>
            <person name="Zhang X."/>
            <person name="Ozersky P."/>
            <person name="Wilson R.K."/>
            <person name="Sternberg P.W."/>
            <person name="Gasser R.B."/>
            <person name="Mitreva M."/>
        </authorList>
    </citation>
    <scope>NUCLEOTIDE SEQUENCE [LARGE SCALE GENOMIC DNA]</scope>
    <source>
        <strain evidence="2">HannoverDv2000</strain>
    </source>
</reference>
<evidence type="ECO:0000313" key="1">
    <source>
        <dbReference type="EMBL" id="KJH46690.1"/>
    </source>
</evidence>
<name>A0A0D8XQ98_DICVI</name>
<protein>
    <submittedName>
        <fullName evidence="1">Uncharacterized protein</fullName>
    </submittedName>
</protein>
<accession>A0A0D8XQ98</accession>
<dbReference type="EMBL" id="KN716340">
    <property type="protein sequence ID" value="KJH46690.1"/>
    <property type="molecule type" value="Genomic_DNA"/>
</dbReference>
<evidence type="ECO:0000313" key="2">
    <source>
        <dbReference type="Proteomes" id="UP000053766"/>
    </source>
</evidence>